<reference evidence="3 4" key="1">
    <citation type="submission" date="2019-01" db="EMBL/GenBank/DDBJ databases">
        <title>Genome Assembly of Collichthys lucidus.</title>
        <authorList>
            <person name="Cai M."/>
            <person name="Xiao S."/>
        </authorList>
    </citation>
    <scope>NUCLEOTIDE SEQUENCE [LARGE SCALE GENOMIC DNA]</scope>
    <source>
        <strain evidence="3">JT15FE1705JMU</strain>
        <tissue evidence="3">Muscle</tissue>
    </source>
</reference>
<feature type="compositionally biased region" description="Low complexity" evidence="1">
    <location>
        <begin position="69"/>
        <end position="78"/>
    </location>
</feature>
<keyword evidence="2" id="KW-0472">Membrane</keyword>
<dbReference type="STRING" id="240159.A0A4U5U2A0"/>
<evidence type="ECO:0000313" key="4">
    <source>
        <dbReference type="Proteomes" id="UP000298787"/>
    </source>
</evidence>
<name>A0A4U5U2A0_COLLU</name>
<keyword evidence="2" id="KW-0812">Transmembrane</keyword>
<dbReference type="EMBL" id="CM014079">
    <property type="protein sequence ID" value="TKS67828.1"/>
    <property type="molecule type" value="Genomic_DNA"/>
</dbReference>
<feature type="compositionally biased region" description="Pro residues" evidence="1">
    <location>
        <begin position="79"/>
        <end position="92"/>
    </location>
</feature>
<keyword evidence="2" id="KW-1133">Transmembrane helix</keyword>
<evidence type="ECO:0000256" key="2">
    <source>
        <dbReference type="SAM" id="Phobius"/>
    </source>
</evidence>
<accession>A0A4U5U2A0</accession>
<sequence length="184" mass="20110">MVPPHPSRLSISLHPSSLHPSRLFSPHSFLPPFIPHPTIPHPPTLIPSSLDPHPSTPIPSSLDPHPFNPSTLTPSSLIPHPPSLDPHPSSPIPRPSSLIPSFLKPSNPLSLNPPTAYHSCFPNVTSMEILEGSELCFPQLHNISCRKPIRPHFETMLTYVLLSSISLLTAALNLLVIISISHFK</sequence>
<dbReference type="AlphaFoldDB" id="A0A4U5U2A0"/>
<evidence type="ECO:0000313" key="3">
    <source>
        <dbReference type="EMBL" id="TKS67828.1"/>
    </source>
</evidence>
<evidence type="ECO:0000256" key="1">
    <source>
        <dbReference type="SAM" id="MobiDB-lite"/>
    </source>
</evidence>
<keyword evidence="4" id="KW-1185">Reference proteome</keyword>
<feature type="transmembrane region" description="Helical" evidence="2">
    <location>
        <begin position="156"/>
        <end position="180"/>
    </location>
</feature>
<feature type="region of interest" description="Disordered" evidence="1">
    <location>
        <begin position="41"/>
        <end position="92"/>
    </location>
</feature>
<dbReference type="Proteomes" id="UP000298787">
    <property type="component" value="Chromosome 2"/>
</dbReference>
<organism evidence="3 4">
    <name type="scientific">Collichthys lucidus</name>
    <name type="common">Big head croaker</name>
    <name type="synonym">Sciaena lucida</name>
    <dbReference type="NCBI Taxonomy" id="240159"/>
    <lineage>
        <taxon>Eukaryota</taxon>
        <taxon>Metazoa</taxon>
        <taxon>Chordata</taxon>
        <taxon>Craniata</taxon>
        <taxon>Vertebrata</taxon>
        <taxon>Euteleostomi</taxon>
        <taxon>Actinopterygii</taxon>
        <taxon>Neopterygii</taxon>
        <taxon>Teleostei</taxon>
        <taxon>Neoteleostei</taxon>
        <taxon>Acanthomorphata</taxon>
        <taxon>Eupercaria</taxon>
        <taxon>Sciaenidae</taxon>
        <taxon>Collichthys</taxon>
    </lineage>
</organism>
<proteinExistence type="predicted"/>
<gene>
    <name evidence="3" type="ORF">D9C73_000848</name>
</gene>
<protein>
    <submittedName>
        <fullName evidence="3">Uncharacterized protein</fullName>
    </submittedName>
</protein>